<evidence type="ECO:0000259" key="13">
    <source>
        <dbReference type="PROSITE" id="PS50268"/>
    </source>
</evidence>
<dbReference type="CDD" id="cd11304">
    <property type="entry name" value="Cadherin_repeat"/>
    <property type="match status" value="6"/>
</dbReference>
<dbReference type="Pfam" id="PF08266">
    <property type="entry name" value="Cadherin_2"/>
    <property type="match status" value="1"/>
</dbReference>
<organism evidence="14">
    <name type="scientific">Mesocestoides corti</name>
    <name type="common">Flatworm</name>
    <dbReference type="NCBI Taxonomy" id="53468"/>
    <lineage>
        <taxon>Eukaryota</taxon>
        <taxon>Metazoa</taxon>
        <taxon>Spiralia</taxon>
        <taxon>Lophotrochozoa</taxon>
        <taxon>Platyhelminthes</taxon>
        <taxon>Cestoda</taxon>
        <taxon>Eucestoda</taxon>
        <taxon>Cyclophyllidea</taxon>
        <taxon>Mesocestoididae</taxon>
        <taxon>Mesocestoides</taxon>
    </lineage>
</organism>
<feature type="domain" description="Cadherin" evidence="13">
    <location>
        <begin position="161"/>
        <end position="296"/>
    </location>
</feature>
<evidence type="ECO:0000256" key="7">
    <source>
        <dbReference type="ARBA" id="ARBA00022989"/>
    </source>
</evidence>
<evidence type="ECO:0000256" key="8">
    <source>
        <dbReference type="ARBA" id="ARBA00023136"/>
    </source>
</evidence>
<evidence type="ECO:0000256" key="4">
    <source>
        <dbReference type="ARBA" id="ARBA00022737"/>
    </source>
</evidence>
<evidence type="ECO:0000256" key="11">
    <source>
        <dbReference type="SAM" id="Phobius"/>
    </source>
</evidence>
<feature type="domain" description="Cadherin" evidence="13">
    <location>
        <begin position="666"/>
        <end position="787"/>
    </location>
</feature>
<comment type="subcellular location">
    <subcellularLocation>
        <location evidence="1">Membrane</location>
        <topology evidence="1">Single-pass membrane protein</topology>
    </subcellularLocation>
</comment>
<evidence type="ECO:0000256" key="3">
    <source>
        <dbReference type="ARBA" id="ARBA00022729"/>
    </source>
</evidence>
<dbReference type="InterPro" id="IPR020894">
    <property type="entry name" value="Cadherin_CS"/>
</dbReference>
<keyword evidence="7 11" id="KW-1133">Transmembrane helix</keyword>
<keyword evidence="5 10" id="KW-0106">Calcium</keyword>
<keyword evidence="2 11" id="KW-0812">Transmembrane</keyword>
<dbReference type="PRINTS" id="PR00205">
    <property type="entry name" value="CADHERIN"/>
</dbReference>
<feature type="chain" id="PRO_5024461593" evidence="12">
    <location>
        <begin position="16"/>
        <end position="1278"/>
    </location>
</feature>
<feature type="signal peptide" evidence="12">
    <location>
        <begin position="1"/>
        <end position="15"/>
    </location>
</feature>
<evidence type="ECO:0000256" key="6">
    <source>
        <dbReference type="ARBA" id="ARBA00022889"/>
    </source>
</evidence>
<keyword evidence="9" id="KW-0325">Glycoprotein</keyword>
<proteinExistence type="predicted"/>
<dbReference type="PROSITE" id="PS00232">
    <property type="entry name" value="CADHERIN_1"/>
    <property type="match status" value="1"/>
</dbReference>
<evidence type="ECO:0000313" key="14">
    <source>
        <dbReference type="WBParaSite" id="MCU_002335-RC"/>
    </source>
</evidence>
<feature type="domain" description="Cadherin" evidence="13">
    <location>
        <begin position="297"/>
        <end position="423"/>
    </location>
</feature>
<dbReference type="FunFam" id="2.60.40.60:FF:000033">
    <property type="entry name" value="FAT atypical cadherin 1"/>
    <property type="match status" value="1"/>
</dbReference>
<protein>
    <submittedName>
        <fullName evidence="14">Cadherin domain-containing protein</fullName>
    </submittedName>
</protein>
<dbReference type="InterPro" id="IPR002126">
    <property type="entry name" value="Cadherin-like_dom"/>
</dbReference>
<dbReference type="SMART" id="SM00112">
    <property type="entry name" value="CA"/>
    <property type="match status" value="7"/>
</dbReference>
<dbReference type="InterPro" id="IPR015919">
    <property type="entry name" value="Cadherin-like_sf"/>
</dbReference>
<dbReference type="PANTHER" id="PTHR24028:SF146">
    <property type="entry name" value="CADHERIN 96CB, ISOFORM D-RELATED"/>
    <property type="match status" value="1"/>
</dbReference>
<dbReference type="InterPro" id="IPR013164">
    <property type="entry name" value="Cadherin_N"/>
</dbReference>
<evidence type="ECO:0000256" key="12">
    <source>
        <dbReference type="SAM" id="SignalP"/>
    </source>
</evidence>
<evidence type="ECO:0000256" key="5">
    <source>
        <dbReference type="ARBA" id="ARBA00022837"/>
    </source>
</evidence>
<keyword evidence="3 12" id="KW-0732">Signal</keyword>
<dbReference type="Pfam" id="PF00028">
    <property type="entry name" value="Cadherin"/>
    <property type="match status" value="5"/>
</dbReference>
<feature type="transmembrane region" description="Helical" evidence="11">
    <location>
        <begin position="950"/>
        <end position="974"/>
    </location>
</feature>
<feature type="domain" description="Cadherin" evidence="13">
    <location>
        <begin position="440"/>
        <end position="546"/>
    </location>
</feature>
<name>A0A5K3EQQ4_MESCO</name>
<accession>A0A5K3EQQ4</accession>
<evidence type="ECO:0000256" key="9">
    <source>
        <dbReference type="ARBA" id="ARBA00023180"/>
    </source>
</evidence>
<keyword evidence="4" id="KW-0677">Repeat</keyword>
<dbReference type="WBParaSite" id="MCU_002335-RC">
    <property type="protein sequence ID" value="MCU_002335-RC"/>
    <property type="gene ID" value="MCU_002335"/>
</dbReference>
<feature type="domain" description="Cadherin" evidence="13">
    <location>
        <begin position="794"/>
        <end position="910"/>
    </location>
</feature>
<dbReference type="GO" id="GO:0007156">
    <property type="term" value="P:homophilic cell adhesion via plasma membrane adhesion molecules"/>
    <property type="evidence" value="ECO:0007669"/>
    <property type="project" value="InterPro"/>
</dbReference>
<feature type="domain" description="Cadherin" evidence="13">
    <location>
        <begin position="28"/>
        <end position="160"/>
    </location>
</feature>
<dbReference type="GO" id="GO:0005509">
    <property type="term" value="F:calcium ion binding"/>
    <property type="evidence" value="ECO:0007669"/>
    <property type="project" value="UniProtKB-UniRule"/>
</dbReference>
<dbReference type="GO" id="GO:0005886">
    <property type="term" value="C:plasma membrane"/>
    <property type="evidence" value="ECO:0007669"/>
    <property type="project" value="InterPro"/>
</dbReference>
<sequence>MLIFHVLVLTSLLEAADTTVGFEGSGDRATTVSFPLDEELPVGTLIGSLSERLHPKPATSGSVQFTLLGQENYIRLNQTSGQLFIRSRIDREALCEQVGTCCGPSLNSESFFVHPFDVRSSECALRLMVMDHRGSALSTQPEVVHIAFNIVDINDNPPKWSPDTLEIEIPEHSPIGTTIQLPEATDPDRNVESASIRYELIPQVENGNFFSSFESRQIGDLFLLSVTPFDQPYGQILKYSLQLKINSDLDREKREIYRLLLVAIDEETKSSSFGDKTGTLNIIVKVTDINDQAPFFLETHPSIEVAEDVAPGTRIFTMTAKDDDPSDATRLVYRFASTASGEVIRLFSLCERTGAITVAQDLDYEIAPLLPEQKPESSLYNQQSAKEKEVGYIIPIKVTDGVHFVQADLRVRLKNVNDNVPNITVQSHLPRWRNTNDLLLPEDVLVGKMVAIITMEDADERWMSGKSDSGYSEAHCATAHPFFAVHPLFPNSRYQYILATSRRLDRETKSTHTVTITCHDSGQPMLSRNVHLVIHLEDINDSPPVFAQSLYKSKIAENLPINTAIDKVQATDADVGLNAAIRYSIKADVDLVDLVTLDPLTGQLSTSAIFDREKLELVNFTVIAVDCAGGINNKSEDGRECNPIHSASASVVITVEDVNDCAPEFDQSNYEFVVKEGQRPQQSIGSVHAIDNDADPKNSRIQYSISGLDVLQPPHPSSGNSDGVGASSLFAITSNGEIYTRNFPIDREKTPILSFTVVAFDNGQPPLSAFANVVIRVQDVNDHAPVWVFPQSSNNPIVRVNISSYATVGREVAQLKAMDADSGPNGEVEYEIIKGNEQEYFALDKTSGMLYLAKPFGIETKLASKENNEAGSISSSYLKNSRPKSFILALKASDKGHMRRSNTTVLKIDVTQNGKLKSSSSSDIKIDSVISHKGKTQNRHSFSIIGDRDLIIITTMIVLALIISFILIAAIIFLRCRRPNRQRQNAVNHESSISNGKMSKRIEVLNCLTGTANTTESSQCKSPAYIFTDTERNPNFEEHVRTSHYATASETPVHRKIPMMHLDGDVYDRFSPAVLLSSSSHPSSRKGPSVGTSSDVVPIGYMVTSNPALFEPKLATYESIHLPSQVPNDAPVSSTENEKKAYNSLNCRLPKEIKATIEKKYMSLKPEFFTQDVYRKLNVGEVRDEIVLINRVQCDRELANGLTGLSQKRASVIQGRTEKGQISSRVCEATPKKHCRFELKSKAEETELLSKSKVLCGIQKQDDKEVDCSMPSGSSERL</sequence>
<dbReference type="SUPFAM" id="SSF49313">
    <property type="entry name" value="Cadherin-like"/>
    <property type="match status" value="6"/>
</dbReference>
<dbReference type="InterPro" id="IPR050174">
    <property type="entry name" value="Protocadherin/Cadherin-CA"/>
</dbReference>
<evidence type="ECO:0000256" key="10">
    <source>
        <dbReference type="PROSITE-ProRule" id="PRU00043"/>
    </source>
</evidence>
<dbReference type="PANTHER" id="PTHR24028">
    <property type="entry name" value="CADHERIN-87A"/>
    <property type="match status" value="1"/>
</dbReference>
<feature type="domain" description="Cadherin" evidence="13">
    <location>
        <begin position="547"/>
        <end position="665"/>
    </location>
</feature>
<evidence type="ECO:0000256" key="1">
    <source>
        <dbReference type="ARBA" id="ARBA00004167"/>
    </source>
</evidence>
<dbReference type="AlphaFoldDB" id="A0A5K3EQQ4"/>
<dbReference type="FunFam" id="2.60.40.60:FF:000092">
    <property type="entry name" value="Protocadherin 8"/>
    <property type="match status" value="1"/>
</dbReference>
<dbReference type="Gene3D" id="2.60.40.60">
    <property type="entry name" value="Cadherins"/>
    <property type="match status" value="7"/>
</dbReference>
<keyword evidence="8 11" id="KW-0472">Membrane</keyword>
<dbReference type="PROSITE" id="PS50268">
    <property type="entry name" value="CADHERIN_2"/>
    <property type="match status" value="7"/>
</dbReference>
<reference evidence="14" key="1">
    <citation type="submission" date="2019-11" db="UniProtKB">
        <authorList>
            <consortium name="WormBaseParasite"/>
        </authorList>
    </citation>
    <scope>IDENTIFICATION</scope>
</reference>
<keyword evidence="6" id="KW-0130">Cell adhesion</keyword>
<evidence type="ECO:0000256" key="2">
    <source>
        <dbReference type="ARBA" id="ARBA00022692"/>
    </source>
</evidence>